<dbReference type="PhylomeDB" id="T1JLX0"/>
<evidence type="ECO:0000256" key="10">
    <source>
        <dbReference type="SAM" id="Phobius"/>
    </source>
</evidence>
<reference evidence="12" key="2">
    <citation type="submission" date="2015-02" db="UniProtKB">
        <authorList>
            <consortium name="EnsemblMetazoa"/>
        </authorList>
    </citation>
    <scope>IDENTIFICATION</scope>
</reference>
<evidence type="ECO:0000256" key="8">
    <source>
        <dbReference type="ARBA" id="ARBA00023136"/>
    </source>
</evidence>
<feature type="domain" description="Calcineurin-like phosphoesterase" evidence="11">
    <location>
        <begin position="66"/>
        <end position="301"/>
    </location>
</feature>
<evidence type="ECO:0000256" key="6">
    <source>
        <dbReference type="ARBA" id="ARBA00022801"/>
    </source>
</evidence>
<name>T1JLX0_STRMM</name>
<dbReference type="EnsemblMetazoa" id="SMAR014850-RA">
    <property type="protein sequence ID" value="SMAR014850-PA"/>
    <property type="gene ID" value="SMAR014850"/>
</dbReference>
<evidence type="ECO:0000256" key="3">
    <source>
        <dbReference type="ARBA" id="ARBA00008895"/>
    </source>
</evidence>
<dbReference type="eggNOG" id="KOG3662">
    <property type="taxonomic scope" value="Eukaryota"/>
</dbReference>
<evidence type="ECO:0000256" key="7">
    <source>
        <dbReference type="ARBA" id="ARBA00022989"/>
    </source>
</evidence>
<evidence type="ECO:0000256" key="4">
    <source>
        <dbReference type="ARBA" id="ARBA00022692"/>
    </source>
</evidence>
<keyword evidence="5" id="KW-0479">Metal-binding</keyword>
<accession>T1JLX0</accession>
<dbReference type="GO" id="GO:0046872">
    <property type="term" value="F:metal ion binding"/>
    <property type="evidence" value="ECO:0007669"/>
    <property type="project" value="UniProtKB-KW"/>
</dbReference>
<dbReference type="InterPro" id="IPR033308">
    <property type="entry name" value="PGAP5/Cdc1/Ted1"/>
</dbReference>
<dbReference type="STRING" id="126957.T1JLX0"/>
<dbReference type="SUPFAM" id="SSF56300">
    <property type="entry name" value="Metallo-dependent phosphatases"/>
    <property type="match status" value="1"/>
</dbReference>
<feature type="transmembrane region" description="Helical" evidence="10">
    <location>
        <begin position="12"/>
        <end position="37"/>
    </location>
</feature>
<organism evidence="12 13">
    <name type="scientific">Strigamia maritima</name>
    <name type="common">European centipede</name>
    <name type="synonym">Geophilus maritimus</name>
    <dbReference type="NCBI Taxonomy" id="126957"/>
    <lineage>
        <taxon>Eukaryota</taxon>
        <taxon>Metazoa</taxon>
        <taxon>Ecdysozoa</taxon>
        <taxon>Arthropoda</taxon>
        <taxon>Myriapoda</taxon>
        <taxon>Chilopoda</taxon>
        <taxon>Pleurostigmophora</taxon>
        <taxon>Geophilomorpha</taxon>
        <taxon>Linotaeniidae</taxon>
        <taxon>Strigamia</taxon>
    </lineage>
</organism>
<dbReference type="EMBL" id="JH431683">
    <property type="status" value="NOT_ANNOTATED_CDS"/>
    <property type="molecule type" value="Genomic_DNA"/>
</dbReference>
<proteinExistence type="inferred from homology"/>
<keyword evidence="7 10" id="KW-1133">Transmembrane helix</keyword>
<comment type="similarity">
    <text evidence="3">Belongs to the metallophosphoesterase superfamily. MPPE1 family.</text>
</comment>
<reference evidence="13" key="1">
    <citation type="submission" date="2011-05" db="EMBL/GenBank/DDBJ databases">
        <authorList>
            <person name="Richards S.R."/>
            <person name="Qu J."/>
            <person name="Jiang H."/>
            <person name="Jhangiani S.N."/>
            <person name="Agravi P."/>
            <person name="Goodspeed R."/>
            <person name="Gross S."/>
            <person name="Mandapat C."/>
            <person name="Jackson L."/>
            <person name="Mathew T."/>
            <person name="Pu L."/>
            <person name="Thornton R."/>
            <person name="Saada N."/>
            <person name="Wilczek-Boney K.B."/>
            <person name="Lee S."/>
            <person name="Kovar C."/>
            <person name="Wu Y."/>
            <person name="Scherer S.E."/>
            <person name="Worley K.C."/>
            <person name="Muzny D.M."/>
            <person name="Gibbs R."/>
        </authorList>
    </citation>
    <scope>NUCLEOTIDE SEQUENCE</scope>
    <source>
        <strain evidence="13">Brora</strain>
    </source>
</reference>
<dbReference type="Pfam" id="PF00149">
    <property type="entry name" value="Metallophos"/>
    <property type="match status" value="1"/>
</dbReference>
<dbReference type="InterPro" id="IPR029052">
    <property type="entry name" value="Metallo-depent_PP-like"/>
</dbReference>
<dbReference type="Proteomes" id="UP000014500">
    <property type="component" value="Unassembled WGS sequence"/>
</dbReference>
<protein>
    <recommendedName>
        <fullName evidence="11">Calcineurin-like phosphoesterase domain-containing protein</fullName>
    </recommendedName>
</protein>
<comment type="subcellular location">
    <subcellularLocation>
        <location evidence="2">Membrane</location>
        <topology evidence="2">Multi-pass membrane protein</topology>
    </subcellularLocation>
</comment>
<keyword evidence="8 10" id="KW-0472">Membrane</keyword>
<dbReference type="GO" id="GO:0006506">
    <property type="term" value="P:GPI anchor biosynthetic process"/>
    <property type="evidence" value="ECO:0007669"/>
    <property type="project" value="InterPro"/>
</dbReference>
<dbReference type="GO" id="GO:0016787">
    <property type="term" value="F:hydrolase activity"/>
    <property type="evidence" value="ECO:0007669"/>
    <property type="project" value="UniProtKB-KW"/>
</dbReference>
<evidence type="ECO:0000259" key="11">
    <source>
        <dbReference type="Pfam" id="PF00149"/>
    </source>
</evidence>
<dbReference type="GO" id="GO:0016020">
    <property type="term" value="C:membrane"/>
    <property type="evidence" value="ECO:0007669"/>
    <property type="project" value="UniProtKB-SubCell"/>
</dbReference>
<dbReference type="InterPro" id="IPR004843">
    <property type="entry name" value="Calcineurin-like_PHP"/>
</dbReference>
<feature type="transmembrane region" description="Helical" evidence="10">
    <location>
        <begin position="358"/>
        <end position="375"/>
    </location>
</feature>
<dbReference type="Gene3D" id="3.60.21.10">
    <property type="match status" value="1"/>
</dbReference>
<dbReference type="OMA" id="LHCMKYP"/>
<evidence type="ECO:0000313" key="12">
    <source>
        <dbReference type="EnsemblMetazoa" id="SMAR014850-PA"/>
    </source>
</evidence>
<evidence type="ECO:0000256" key="2">
    <source>
        <dbReference type="ARBA" id="ARBA00004141"/>
    </source>
</evidence>
<dbReference type="PANTHER" id="PTHR13315:SF0">
    <property type="entry name" value="METALLOPHOSPHOESTERASE 1"/>
    <property type="match status" value="1"/>
</dbReference>
<evidence type="ECO:0000256" key="5">
    <source>
        <dbReference type="ARBA" id="ARBA00022723"/>
    </source>
</evidence>
<sequence length="397" mass="45770">MSKNRMLHLINWSYILKLFLALMTILFVCEVLIYYIVLLKCSWPQLNDALADSSVKLTANYKPVKAMILADTHLLGWKRGHWFDKLRREWQMHRSFQTVMTIHNPDIVFFLGDIFDEGQWADAMEFRHYVQRFHVLFQVPEKTQVFVVAGNHDIGFHYVTNQHLNSRFTDAFAAPAVKSVVIEGNIFIMINSIAMEGDKCSLCGPAEKKLKELSKLLHCDHMKSRKCKTITGAPNNSRPILFLHMPLFRKSEAVCTEIDSVPPELKYIPNNEKWECLSKNATNKLLKWLEPRLVLDGHVHHSCHLLHPGAVPEWTVASFSWRNKNNPSFLLVVNLSPATITPNNFAVSKCYMPQESTVITLYVISSLGLLLWIVATRRRICRSSSYIYYAFKTKCLV</sequence>
<dbReference type="PANTHER" id="PTHR13315">
    <property type="entry name" value="METALLO PHOSPHOESTERASE RELATED"/>
    <property type="match status" value="1"/>
</dbReference>
<dbReference type="AlphaFoldDB" id="T1JLX0"/>
<evidence type="ECO:0000256" key="9">
    <source>
        <dbReference type="ARBA" id="ARBA00023211"/>
    </source>
</evidence>
<keyword evidence="13" id="KW-1185">Reference proteome</keyword>
<keyword evidence="9" id="KW-0464">Manganese</keyword>
<keyword evidence="6" id="KW-0378">Hydrolase</keyword>
<evidence type="ECO:0000256" key="1">
    <source>
        <dbReference type="ARBA" id="ARBA00001936"/>
    </source>
</evidence>
<evidence type="ECO:0000313" key="13">
    <source>
        <dbReference type="Proteomes" id="UP000014500"/>
    </source>
</evidence>
<comment type="cofactor">
    <cofactor evidence="1">
        <name>Mn(2+)</name>
        <dbReference type="ChEBI" id="CHEBI:29035"/>
    </cofactor>
</comment>
<keyword evidence="4 10" id="KW-0812">Transmembrane</keyword>
<dbReference type="HOGENOM" id="CLU_047168_2_0_1"/>